<dbReference type="Gene3D" id="3.40.30.10">
    <property type="entry name" value="Glutaredoxin"/>
    <property type="match status" value="1"/>
</dbReference>
<dbReference type="SUPFAM" id="SSF52833">
    <property type="entry name" value="Thioredoxin-like"/>
    <property type="match status" value="1"/>
</dbReference>
<dbReference type="EMBL" id="FQWZ01000006">
    <property type="protein sequence ID" value="SHH16412.1"/>
    <property type="molecule type" value="Genomic_DNA"/>
</dbReference>
<name>A0A1M5QQR3_9GAMM</name>
<dbReference type="PANTHER" id="PTHR44051">
    <property type="entry name" value="GLUTATHIONE S-TRANSFERASE-RELATED"/>
    <property type="match status" value="1"/>
</dbReference>
<dbReference type="CDD" id="cd03046">
    <property type="entry name" value="GST_N_GTT1_like"/>
    <property type="match status" value="1"/>
</dbReference>
<proteinExistence type="predicted"/>
<accession>A0A1M5QQR3</accession>
<dbReference type="InterPro" id="IPR004045">
    <property type="entry name" value="Glutathione_S-Trfase_N"/>
</dbReference>
<dbReference type="SUPFAM" id="SSF47616">
    <property type="entry name" value="GST C-terminal domain-like"/>
    <property type="match status" value="1"/>
</dbReference>
<evidence type="ECO:0000313" key="2">
    <source>
        <dbReference type="EMBL" id="SHH16412.1"/>
    </source>
</evidence>
<dbReference type="RefSeq" id="WP_072898245.1">
    <property type="nucleotide sequence ID" value="NZ_FQWZ01000006.1"/>
</dbReference>
<keyword evidence="3" id="KW-1185">Reference proteome</keyword>
<dbReference type="InterPro" id="IPR036282">
    <property type="entry name" value="Glutathione-S-Trfase_C_sf"/>
</dbReference>
<dbReference type="STRING" id="490188.SAMN04488068_2772"/>
<reference evidence="2 3" key="1">
    <citation type="submission" date="2016-11" db="EMBL/GenBank/DDBJ databases">
        <authorList>
            <person name="Jaros S."/>
            <person name="Januszkiewicz K."/>
            <person name="Wedrychowicz H."/>
        </authorList>
    </citation>
    <scope>NUCLEOTIDE SEQUENCE [LARGE SCALE GENOMIC DNA]</scope>
    <source>
        <strain evidence="2 3">CGMCC 1.7049</strain>
    </source>
</reference>
<dbReference type="CDD" id="cd03207">
    <property type="entry name" value="GST_C_8"/>
    <property type="match status" value="1"/>
</dbReference>
<dbReference type="SFLD" id="SFLDG01150">
    <property type="entry name" value="Main.1:_Beta-like"/>
    <property type="match status" value="1"/>
</dbReference>
<dbReference type="AlphaFoldDB" id="A0A1M5QQR3"/>
<keyword evidence="2" id="KW-0808">Transferase</keyword>
<dbReference type="Gene3D" id="1.20.1050.10">
    <property type="match status" value="1"/>
</dbReference>
<dbReference type="Proteomes" id="UP000199758">
    <property type="component" value="Unassembled WGS sequence"/>
</dbReference>
<sequence length="218" mass="24005">MTADTDTPRLRFFHAPNTRSSGVLALLEELGAVAGRDYERCVIDFKRGEQRAPAFMAINPMGKVPALVDGTALITEQPAIYQYLAERFPQAGLAPPVGDPQRGPFLRWLAYYGSSFEPAIIDKALKRDAPPPSMCPWGDDQTMQDTYVAALQRGPYFLGERYSAVDVLWGSALTWMLGFKLVPELPVIVDYVARCNARPAVQRAKALDASLAAELDAR</sequence>
<dbReference type="SFLD" id="SFLDG00358">
    <property type="entry name" value="Main_(cytGST)"/>
    <property type="match status" value="1"/>
</dbReference>
<dbReference type="PANTHER" id="PTHR44051:SF21">
    <property type="entry name" value="GLUTATHIONE S-TRANSFERASE FAMILY PROTEIN"/>
    <property type="match status" value="1"/>
</dbReference>
<evidence type="ECO:0000313" key="3">
    <source>
        <dbReference type="Proteomes" id="UP000199758"/>
    </source>
</evidence>
<feature type="domain" description="GST N-terminal" evidence="1">
    <location>
        <begin position="11"/>
        <end position="92"/>
    </location>
</feature>
<evidence type="ECO:0000259" key="1">
    <source>
        <dbReference type="PROSITE" id="PS50404"/>
    </source>
</evidence>
<dbReference type="InterPro" id="IPR036249">
    <property type="entry name" value="Thioredoxin-like_sf"/>
</dbReference>
<dbReference type="SFLD" id="SFLDS00019">
    <property type="entry name" value="Glutathione_Transferase_(cytos"/>
    <property type="match status" value="1"/>
</dbReference>
<gene>
    <name evidence="2" type="ORF">SAMN04488068_2772</name>
</gene>
<protein>
    <submittedName>
        <fullName evidence="2">Glutathione S-transferase</fullName>
    </submittedName>
</protein>
<organism evidence="2 3">
    <name type="scientific">Hydrocarboniphaga daqingensis</name>
    <dbReference type="NCBI Taxonomy" id="490188"/>
    <lineage>
        <taxon>Bacteria</taxon>
        <taxon>Pseudomonadati</taxon>
        <taxon>Pseudomonadota</taxon>
        <taxon>Gammaproteobacteria</taxon>
        <taxon>Nevskiales</taxon>
        <taxon>Nevskiaceae</taxon>
        <taxon>Hydrocarboniphaga</taxon>
    </lineage>
</organism>
<dbReference type="PROSITE" id="PS50404">
    <property type="entry name" value="GST_NTER"/>
    <property type="match status" value="1"/>
</dbReference>
<dbReference type="GO" id="GO:0016740">
    <property type="term" value="F:transferase activity"/>
    <property type="evidence" value="ECO:0007669"/>
    <property type="project" value="UniProtKB-KW"/>
</dbReference>
<dbReference type="OrthoDB" id="5740960at2"/>
<dbReference type="InterPro" id="IPR040079">
    <property type="entry name" value="Glutathione_S-Trfase"/>
</dbReference>
<dbReference type="Pfam" id="PF02798">
    <property type="entry name" value="GST_N"/>
    <property type="match status" value="1"/>
</dbReference>